<sequence length="84" mass="7915">MSLSRTATPSSAPPSVSGDGTATIQWTPATAGQRTLTAEYSGAGTLNASSDRASVVVSAAPGAVDTGSGTGSLGSLLGGTGSSK</sequence>
<gene>
    <name evidence="2" type="ORF">KHQ06_28260</name>
</gene>
<dbReference type="InterPro" id="IPR013783">
    <property type="entry name" value="Ig-like_fold"/>
</dbReference>
<dbReference type="Gene3D" id="2.60.40.10">
    <property type="entry name" value="Immunoglobulins"/>
    <property type="match status" value="1"/>
</dbReference>
<accession>A0ABX8CJH0</accession>
<reference evidence="2 3" key="1">
    <citation type="submission" date="2021-04" db="EMBL/GenBank/DDBJ databases">
        <title>Nocardia tengchongensis.</title>
        <authorList>
            <person name="Zhuang k."/>
            <person name="Ran Y."/>
            <person name="Li W."/>
        </authorList>
    </citation>
    <scope>NUCLEOTIDE SEQUENCE [LARGE SCALE GENOMIC DNA]</scope>
    <source>
        <strain evidence="2 3">CFH S0057</strain>
    </source>
</reference>
<keyword evidence="3" id="KW-1185">Reference proteome</keyword>
<evidence type="ECO:0000313" key="2">
    <source>
        <dbReference type="EMBL" id="QVI20118.1"/>
    </source>
</evidence>
<organism evidence="2 3">
    <name type="scientific">Nocardia tengchongensis</name>
    <dbReference type="NCBI Taxonomy" id="2055889"/>
    <lineage>
        <taxon>Bacteria</taxon>
        <taxon>Bacillati</taxon>
        <taxon>Actinomycetota</taxon>
        <taxon>Actinomycetes</taxon>
        <taxon>Mycobacteriales</taxon>
        <taxon>Nocardiaceae</taxon>
        <taxon>Nocardia</taxon>
    </lineage>
</organism>
<protein>
    <submittedName>
        <fullName evidence="2">Ig-like domain repeat protein</fullName>
    </submittedName>
</protein>
<feature type="compositionally biased region" description="Low complexity" evidence="1">
    <location>
        <begin position="1"/>
        <end position="17"/>
    </location>
</feature>
<feature type="region of interest" description="Disordered" evidence="1">
    <location>
        <begin position="1"/>
        <end position="23"/>
    </location>
</feature>
<dbReference type="Proteomes" id="UP000683310">
    <property type="component" value="Chromosome"/>
</dbReference>
<dbReference type="EMBL" id="CP074371">
    <property type="protein sequence ID" value="QVI20118.1"/>
    <property type="molecule type" value="Genomic_DNA"/>
</dbReference>
<feature type="compositionally biased region" description="Gly residues" evidence="1">
    <location>
        <begin position="68"/>
        <end position="84"/>
    </location>
</feature>
<name>A0ABX8CJH0_9NOCA</name>
<evidence type="ECO:0000313" key="3">
    <source>
        <dbReference type="Proteomes" id="UP000683310"/>
    </source>
</evidence>
<proteinExistence type="predicted"/>
<evidence type="ECO:0000256" key="1">
    <source>
        <dbReference type="SAM" id="MobiDB-lite"/>
    </source>
</evidence>
<feature type="region of interest" description="Disordered" evidence="1">
    <location>
        <begin position="61"/>
        <end position="84"/>
    </location>
</feature>